<dbReference type="Pfam" id="PF09524">
    <property type="entry name" value="Phg_2220_C"/>
    <property type="match status" value="1"/>
</dbReference>
<evidence type="ECO:0000256" key="1">
    <source>
        <dbReference type="SAM" id="MobiDB-lite"/>
    </source>
</evidence>
<keyword evidence="4" id="KW-1185">Reference proteome</keyword>
<protein>
    <submittedName>
        <fullName evidence="3">Primosomal protein I</fullName>
    </submittedName>
</protein>
<feature type="region of interest" description="Disordered" evidence="1">
    <location>
        <begin position="100"/>
        <end position="132"/>
    </location>
</feature>
<dbReference type="RefSeq" id="WP_052134711.1">
    <property type="nucleotide sequence ID" value="NZ_CP009962.1"/>
</dbReference>
<dbReference type="NCBIfam" id="TIGR02220">
    <property type="entry name" value="phg_TIGR02220"/>
    <property type="match status" value="1"/>
</dbReference>
<evidence type="ECO:0000259" key="2">
    <source>
        <dbReference type="Pfam" id="PF09524"/>
    </source>
</evidence>
<dbReference type="InterPro" id="IPR011741">
    <property type="entry name" value="Phg_2220_C"/>
</dbReference>
<accession>A0A0A1F904</accession>
<dbReference type="HOGENOM" id="CLU_077602_2_0_4"/>
<dbReference type="STRING" id="279058.LT85_1006"/>
<gene>
    <name evidence="3" type="ORF">LT85_1006</name>
</gene>
<sequence length="232" mass="25934">MARIRTIKPEFWANEQVMDCSPMARLLFIGLWNFCDDGGNHPASSKTLKAEIFPGDDITSTDVQVLLDELESNRLIALYTAQDKAFWHVTGWNHQKIDKPTLKYPPFPDEKPAQARLELSESSPPEGKGKGRVREVKTLSGEPDAIEILNHLNEKTGRSYKPVEANIRLIVARLNESSIEECKAVIDVKVEEWLENATMSQYLRPETLFGATKFAQYVGQLGSSGGGSNPFV</sequence>
<evidence type="ECO:0000313" key="4">
    <source>
        <dbReference type="Proteomes" id="UP000030302"/>
    </source>
</evidence>
<dbReference type="KEGG" id="care:LT85_1006"/>
<dbReference type="Proteomes" id="UP000030302">
    <property type="component" value="Chromosome"/>
</dbReference>
<dbReference type="EMBL" id="CP009962">
    <property type="protein sequence ID" value="AIY40164.1"/>
    <property type="molecule type" value="Genomic_DNA"/>
</dbReference>
<feature type="domain" description="Phage conserved hypothetical protein C-terminal" evidence="2">
    <location>
        <begin position="148"/>
        <end position="218"/>
    </location>
</feature>
<dbReference type="OrthoDB" id="5526813at2"/>
<proteinExistence type="predicted"/>
<evidence type="ECO:0000313" key="3">
    <source>
        <dbReference type="EMBL" id="AIY40164.1"/>
    </source>
</evidence>
<reference evidence="4" key="1">
    <citation type="journal article" date="2014" name="Soil Biol. Biochem.">
        <title>Structure and function of bacterial communities in ageing soils: Insights from the Mendocino ecological staircase.</title>
        <authorList>
            <person name="Uroz S."/>
            <person name="Tech J.J."/>
            <person name="Sawaya N.A."/>
            <person name="Frey-Klett P."/>
            <person name="Leveau J.H.J."/>
        </authorList>
    </citation>
    <scope>NUCLEOTIDE SEQUENCE [LARGE SCALE GENOMIC DNA]</scope>
    <source>
        <strain evidence="4">Cal35</strain>
    </source>
</reference>
<organism evidence="3 4">
    <name type="scientific">Collimonas arenae</name>
    <dbReference type="NCBI Taxonomy" id="279058"/>
    <lineage>
        <taxon>Bacteria</taxon>
        <taxon>Pseudomonadati</taxon>
        <taxon>Pseudomonadota</taxon>
        <taxon>Betaproteobacteria</taxon>
        <taxon>Burkholderiales</taxon>
        <taxon>Oxalobacteraceae</taxon>
        <taxon>Collimonas</taxon>
    </lineage>
</organism>
<name>A0A0A1F904_9BURK</name>
<dbReference type="AlphaFoldDB" id="A0A0A1F904"/>